<evidence type="ECO:0000256" key="3">
    <source>
        <dbReference type="ARBA" id="ARBA00023295"/>
    </source>
</evidence>
<dbReference type="GO" id="GO:0000272">
    <property type="term" value="P:polysaccharide catabolic process"/>
    <property type="evidence" value="ECO:0007669"/>
    <property type="project" value="InterPro"/>
</dbReference>
<evidence type="ECO:0000259" key="6">
    <source>
        <dbReference type="Pfam" id="PF00150"/>
    </source>
</evidence>
<dbReference type="PANTHER" id="PTHR31263">
    <property type="entry name" value="CELLULASE FAMILY PROTEIN (AFU_ORTHOLOGUE AFUA_5G14560)"/>
    <property type="match status" value="1"/>
</dbReference>
<dbReference type="AlphaFoldDB" id="A0AAN7L7X9"/>
<comment type="similarity">
    <text evidence="1 4">Belongs to the glycosyl hydrolase 5 (cellulase A) family.</text>
</comment>
<dbReference type="EMBL" id="JAXIOK010000001">
    <property type="protein sequence ID" value="KAK4780000.1"/>
    <property type="molecule type" value="Genomic_DNA"/>
</dbReference>
<feature type="chain" id="PRO_5042853873" description="Glycoside hydrolase family 5 domain-containing protein" evidence="5">
    <location>
        <begin position="31"/>
        <end position="537"/>
    </location>
</feature>
<dbReference type="InterPro" id="IPR001547">
    <property type="entry name" value="Glyco_hydro_5"/>
</dbReference>
<keyword evidence="2 4" id="KW-0378">Hydrolase</keyword>
<keyword evidence="8" id="KW-1185">Reference proteome</keyword>
<evidence type="ECO:0000256" key="4">
    <source>
        <dbReference type="RuleBase" id="RU361153"/>
    </source>
</evidence>
<evidence type="ECO:0000256" key="2">
    <source>
        <dbReference type="ARBA" id="ARBA00022801"/>
    </source>
</evidence>
<organism evidence="7 8">
    <name type="scientific">Trapa incisa</name>
    <dbReference type="NCBI Taxonomy" id="236973"/>
    <lineage>
        <taxon>Eukaryota</taxon>
        <taxon>Viridiplantae</taxon>
        <taxon>Streptophyta</taxon>
        <taxon>Embryophyta</taxon>
        <taxon>Tracheophyta</taxon>
        <taxon>Spermatophyta</taxon>
        <taxon>Magnoliopsida</taxon>
        <taxon>eudicotyledons</taxon>
        <taxon>Gunneridae</taxon>
        <taxon>Pentapetalae</taxon>
        <taxon>rosids</taxon>
        <taxon>malvids</taxon>
        <taxon>Myrtales</taxon>
        <taxon>Lythraceae</taxon>
        <taxon>Trapa</taxon>
    </lineage>
</organism>
<dbReference type="InterPro" id="IPR035992">
    <property type="entry name" value="Ricin_B-like_lectins"/>
</dbReference>
<feature type="domain" description="Glycoside hydrolase family 5" evidence="6">
    <location>
        <begin position="74"/>
        <end position="354"/>
    </location>
</feature>
<comment type="caution">
    <text evidence="7">The sequence shown here is derived from an EMBL/GenBank/DDBJ whole genome shotgun (WGS) entry which is preliminary data.</text>
</comment>
<evidence type="ECO:0000256" key="5">
    <source>
        <dbReference type="SAM" id="SignalP"/>
    </source>
</evidence>
<accession>A0AAN7L7X9</accession>
<evidence type="ECO:0000256" key="1">
    <source>
        <dbReference type="ARBA" id="ARBA00005641"/>
    </source>
</evidence>
<dbReference type="Pfam" id="PF00150">
    <property type="entry name" value="Cellulase"/>
    <property type="match status" value="1"/>
</dbReference>
<evidence type="ECO:0000313" key="8">
    <source>
        <dbReference type="Proteomes" id="UP001345219"/>
    </source>
</evidence>
<dbReference type="Proteomes" id="UP001345219">
    <property type="component" value="Chromosome 13"/>
</dbReference>
<evidence type="ECO:0000313" key="7">
    <source>
        <dbReference type="EMBL" id="KAK4780000.1"/>
    </source>
</evidence>
<protein>
    <recommendedName>
        <fullName evidence="6">Glycoside hydrolase family 5 domain-containing protein</fullName>
    </recommendedName>
</protein>
<dbReference type="Gene3D" id="3.20.20.80">
    <property type="entry name" value="Glycosidases"/>
    <property type="match status" value="1"/>
</dbReference>
<gene>
    <name evidence="7" type="ORF">SAY87_016106</name>
</gene>
<sequence>MLLHRMWYLISIQWLFLLASSSIGLIQVRSQEGPLFASSRWIVDGEGRRVKLACVNWPSHLQPVLAEGLNMQPVDNIMELVNDMGFNCVRFTWPLELATKETLASTTVKQMFTWLGLNQSLANITTHNPWVVDLTIADAFETMLERFQQNKLMVVLDNHITVPGWCCGLNDGNGFFGDRFFDPSVWMKGLNKMALLATKFPNVIGMSLRNELRGPKSDVDLWYMYVRQGAETVHAANPNVLVILSGLDYDKDLSFIHKRPVNVSFTGKVVFEHHWYSFSHSGAWKGNLNDACGWISASIMDKAGFIADEDRAPMFESEFGINAQKGDVNDDRYINCFMAMAADQDWDFAVWALQGSYYFREGVVGMDEWYGLLNYEWNDVRNPTWLKRLSSLQKPFRGPEMKQSPTNDGVLFHPQTGLCVLEGKDAGWPLSLGPCNDATGWTYTPQETFLLKGRNQFLQAAGAQKPVQLVKSEPLASRWNQTSNSKLHLSAKAADGIMVCLDVDGVNLVTNECKCLAVDSSCDPTSQWFKLVKSSHI</sequence>
<proteinExistence type="inferred from homology"/>
<feature type="signal peptide" evidence="5">
    <location>
        <begin position="1"/>
        <end position="30"/>
    </location>
</feature>
<keyword evidence="3 4" id="KW-0326">Glycosidase</keyword>
<name>A0AAN7L7X9_9MYRT</name>
<dbReference type="SUPFAM" id="SSF50370">
    <property type="entry name" value="Ricin B-like lectins"/>
    <property type="match status" value="1"/>
</dbReference>
<reference evidence="7 8" key="1">
    <citation type="journal article" date="2023" name="Hortic Res">
        <title>Pangenome of water caltrop reveals structural variations and asymmetric subgenome divergence after allopolyploidization.</title>
        <authorList>
            <person name="Zhang X."/>
            <person name="Chen Y."/>
            <person name="Wang L."/>
            <person name="Yuan Y."/>
            <person name="Fang M."/>
            <person name="Shi L."/>
            <person name="Lu R."/>
            <person name="Comes H.P."/>
            <person name="Ma Y."/>
            <person name="Chen Y."/>
            <person name="Huang G."/>
            <person name="Zhou Y."/>
            <person name="Zheng Z."/>
            <person name="Qiu Y."/>
        </authorList>
    </citation>
    <scope>NUCLEOTIDE SEQUENCE [LARGE SCALE GENOMIC DNA]</scope>
    <source>
        <tissue evidence="7">Roots</tissue>
    </source>
</reference>
<dbReference type="PANTHER" id="PTHR31263:SF44">
    <property type="entry name" value="OS04G0481200 PROTEIN"/>
    <property type="match status" value="1"/>
</dbReference>
<keyword evidence="5" id="KW-0732">Signal</keyword>
<dbReference type="SUPFAM" id="SSF51445">
    <property type="entry name" value="(Trans)glycosidases"/>
    <property type="match status" value="1"/>
</dbReference>
<dbReference type="GO" id="GO:0004553">
    <property type="term" value="F:hydrolase activity, hydrolyzing O-glycosyl compounds"/>
    <property type="evidence" value="ECO:0007669"/>
    <property type="project" value="InterPro"/>
</dbReference>
<dbReference type="InterPro" id="IPR017853">
    <property type="entry name" value="GH"/>
</dbReference>